<keyword evidence="1" id="KW-0812">Transmembrane</keyword>
<protein>
    <submittedName>
        <fullName evidence="2">Uncharacterized protein</fullName>
    </submittedName>
</protein>
<reference evidence="2 3" key="1">
    <citation type="submission" date="2023-07" db="EMBL/GenBank/DDBJ databases">
        <title>Closed genoem sequence of Methanomicrococcus sp. Hf6.</title>
        <authorList>
            <person name="Poehlein A."/>
            <person name="Protasov E."/>
            <person name="Platt K."/>
            <person name="Reeh H."/>
            <person name="Daniel R."/>
            <person name="Brune A."/>
        </authorList>
    </citation>
    <scope>NUCLEOTIDE SEQUENCE [LARGE SCALE GENOMIC DNA]</scope>
    <source>
        <strain evidence="2 3">Hf6</strain>
    </source>
</reference>
<name>A0AA96V1D9_9EURY</name>
<dbReference type="AlphaFoldDB" id="A0AA96V1D9"/>
<sequence>MNAEKKEQIRSKSQGKQISETVKTVNIINLVIIVGGFFLMILNYSELMTRIGQGLIMAGAFLILLTIIFQVMMASKMRRGKL</sequence>
<proteinExistence type="predicted"/>
<keyword evidence="3" id="KW-1185">Reference proteome</keyword>
<evidence type="ECO:0000313" key="3">
    <source>
        <dbReference type="Proteomes" id="UP001302978"/>
    </source>
</evidence>
<organism evidence="2 3">
    <name type="scientific">Methanimicrococcus hongohii</name>
    <dbReference type="NCBI Taxonomy" id="3028295"/>
    <lineage>
        <taxon>Archaea</taxon>
        <taxon>Methanobacteriati</taxon>
        <taxon>Methanobacteriota</taxon>
        <taxon>Stenosarchaea group</taxon>
        <taxon>Methanomicrobia</taxon>
        <taxon>Methanosarcinales</taxon>
        <taxon>Methanosarcinaceae</taxon>
        <taxon>Methanimicrococcus</taxon>
    </lineage>
</organism>
<feature type="transmembrane region" description="Helical" evidence="1">
    <location>
        <begin position="54"/>
        <end position="74"/>
    </location>
</feature>
<dbReference type="KEGG" id="mehf:MmiHf6_14140"/>
<feature type="transmembrane region" description="Helical" evidence="1">
    <location>
        <begin position="21"/>
        <end position="42"/>
    </location>
</feature>
<dbReference type="Proteomes" id="UP001302978">
    <property type="component" value="Chromosome"/>
</dbReference>
<evidence type="ECO:0000313" key="2">
    <source>
        <dbReference type="EMBL" id="WNY24085.1"/>
    </source>
</evidence>
<keyword evidence="1" id="KW-1133">Transmembrane helix</keyword>
<accession>A0AA96V1D9</accession>
<dbReference type="RefSeq" id="WP_316557257.1">
    <property type="nucleotide sequence ID" value="NZ_CP131059.1"/>
</dbReference>
<evidence type="ECO:0000256" key="1">
    <source>
        <dbReference type="SAM" id="Phobius"/>
    </source>
</evidence>
<keyword evidence="1" id="KW-0472">Membrane</keyword>
<dbReference type="GeneID" id="85196003"/>
<gene>
    <name evidence="2" type="ORF">MmiHf6_14140</name>
</gene>
<dbReference type="EMBL" id="CP131059">
    <property type="protein sequence ID" value="WNY24085.1"/>
    <property type="molecule type" value="Genomic_DNA"/>
</dbReference>